<protein>
    <recommendedName>
        <fullName evidence="3">DUF2946 domain-containing protein</fullName>
    </recommendedName>
</protein>
<dbReference type="AlphaFoldDB" id="A0A941DII5"/>
<keyword evidence="2" id="KW-1185">Reference proteome</keyword>
<dbReference type="RefSeq" id="WP_212684164.1">
    <property type="nucleotide sequence ID" value="NZ_JAGSPM010000005.1"/>
</dbReference>
<evidence type="ECO:0008006" key="3">
    <source>
        <dbReference type="Google" id="ProtNLM"/>
    </source>
</evidence>
<organism evidence="1 2">
    <name type="scientific">Undibacterium baiyunense</name>
    <dbReference type="NCBI Taxonomy" id="2828731"/>
    <lineage>
        <taxon>Bacteria</taxon>
        <taxon>Pseudomonadati</taxon>
        <taxon>Pseudomonadota</taxon>
        <taxon>Betaproteobacteria</taxon>
        <taxon>Burkholderiales</taxon>
        <taxon>Oxalobacteraceae</taxon>
        <taxon>Undibacterium</taxon>
    </lineage>
</organism>
<comment type="caution">
    <text evidence="1">The sequence shown here is derived from an EMBL/GenBank/DDBJ whole genome shotgun (WGS) entry which is preliminary data.</text>
</comment>
<evidence type="ECO:0000313" key="2">
    <source>
        <dbReference type="Proteomes" id="UP000680158"/>
    </source>
</evidence>
<accession>A0A941DII5</accession>
<dbReference type="EMBL" id="JAGSPM010000005">
    <property type="protein sequence ID" value="MBR7746862.1"/>
    <property type="molecule type" value="Genomic_DNA"/>
</dbReference>
<proteinExistence type="predicted"/>
<reference evidence="1 2" key="1">
    <citation type="submission" date="2021-04" db="EMBL/GenBank/DDBJ databases">
        <title>novel species isolated from subtropical streams in China.</title>
        <authorList>
            <person name="Lu H."/>
        </authorList>
    </citation>
    <scope>NUCLEOTIDE SEQUENCE [LARGE SCALE GENOMIC DNA]</scope>
    <source>
        <strain evidence="1 2">BYS107W</strain>
    </source>
</reference>
<gene>
    <name evidence="1" type="ORF">KDM92_09740</name>
</gene>
<sequence>MLTFSLFQRLRRANKLVIAVLFLYGLTLSVAMAAPVFSGKGISMICTSTGIKFVNESGKIVEGKTTTHSLECSFCMPTAIAPDVPIPEVCPPVHALSYATQSIPAARLAAIVAAPLPARGPPVLT</sequence>
<dbReference type="Proteomes" id="UP000680158">
    <property type="component" value="Unassembled WGS sequence"/>
</dbReference>
<name>A0A941DII5_9BURK</name>
<evidence type="ECO:0000313" key="1">
    <source>
        <dbReference type="EMBL" id="MBR7746862.1"/>
    </source>
</evidence>